<evidence type="ECO:0000313" key="3">
    <source>
        <dbReference type="Proteomes" id="UP000253383"/>
    </source>
</evidence>
<proteinExistence type="predicted"/>
<sequence>MRHQPILKGIVEKSTVKRIVGLGSKLLLMALLLACSKESEDLTPTGTGTTGTGTTTGSSVAIDSTTTSSATPEGNTDKAVNADDLLANSTFSSTVSITFGTTVNITNPLAGNGVSVAETNGDVVITSTATGVDFVLAGTTTNGSVKIYSDKKFKLTLNGVNITNADGPAINIQSEKRAFIVLTDNTTNTLADGATYTASGTEDMKATVFSEGQMIFSGNGSLSLKGNYKHAIASDDYIRLISGTITITSAASDGIHTNDAFIADGGTVTMTTLGDGIQCEEGYIVINGGTFTINVVDKGIAASYDTDTTIDPYLTINGGTITINSSAGEGIESKSVLTINNGNIIAKTKDDAINAGTFIYINGGTVYAYSSSNDGIDSNGPITITGGKTVSVGASSPEGSFDCDRSTFKITGGIAVGVAGATSTPTASVSTQPSVLLGGGTANQLMHIQSGEGAEVLTFLIPKTYTTMLFSSPKLKTGQSYKVYSGGSVAGGTNVNGLYTSGTYTLGTQSTTFTTSSMVTRVGGSVGP</sequence>
<dbReference type="OrthoDB" id="6116667at2"/>
<evidence type="ECO:0000313" key="2">
    <source>
        <dbReference type="EMBL" id="RCR68167.1"/>
    </source>
</evidence>
<dbReference type="EMBL" id="QOWE01000014">
    <property type="protein sequence ID" value="RCR68167.1"/>
    <property type="molecule type" value="Genomic_DNA"/>
</dbReference>
<keyword evidence="3" id="KW-1185">Reference proteome</keyword>
<organism evidence="2 3">
    <name type="scientific">Larkinella punicea</name>
    <dbReference type="NCBI Taxonomy" id="2315727"/>
    <lineage>
        <taxon>Bacteria</taxon>
        <taxon>Pseudomonadati</taxon>
        <taxon>Bacteroidota</taxon>
        <taxon>Cytophagia</taxon>
        <taxon>Cytophagales</taxon>
        <taxon>Spirosomataceae</taxon>
        <taxon>Larkinella</taxon>
    </lineage>
</organism>
<name>A0A368JKH2_9BACT</name>
<dbReference type="Pfam" id="PF14262">
    <property type="entry name" value="Cthe_2159"/>
    <property type="match status" value="1"/>
</dbReference>
<gene>
    <name evidence="2" type="ORF">DUE52_17330</name>
</gene>
<reference evidence="2 3" key="1">
    <citation type="submission" date="2018-07" db="EMBL/GenBank/DDBJ databases">
        <title>Genome analysis of Larkinella rosea.</title>
        <authorList>
            <person name="Zhou Z."/>
            <person name="Wang G."/>
        </authorList>
    </citation>
    <scope>NUCLEOTIDE SEQUENCE [LARGE SCALE GENOMIC DNA]</scope>
    <source>
        <strain evidence="3">zzj9</strain>
    </source>
</reference>
<comment type="caution">
    <text evidence="2">The sequence shown here is derived from an EMBL/GenBank/DDBJ whole genome shotgun (WGS) entry which is preliminary data.</text>
</comment>
<feature type="region of interest" description="Disordered" evidence="1">
    <location>
        <begin position="41"/>
        <end position="76"/>
    </location>
</feature>
<dbReference type="InterPro" id="IPR025584">
    <property type="entry name" value="Cthe_2159"/>
</dbReference>
<dbReference type="RefSeq" id="WP_114407298.1">
    <property type="nucleotide sequence ID" value="NZ_QOWE01000014.1"/>
</dbReference>
<evidence type="ECO:0000256" key="1">
    <source>
        <dbReference type="SAM" id="MobiDB-lite"/>
    </source>
</evidence>
<protein>
    <submittedName>
        <fullName evidence="2">Carbohydrate-binding domain-containing protein</fullName>
    </submittedName>
</protein>
<dbReference type="Proteomes" id="UP000253383">
    <property type="component" value="Unassembled WGS sequence"/>
</dbReference>
<feature type="compositionally biased region" description="Polar residues" evidence="1">
    <location>
        <begin position="58"/>
        <end position="74"/>
    </location>
</feature>
<dbReference type="AlphaFoldDB" id="A0A368JKH2"/>
<accession>A0A368JKH2</accession>